<feature type="region of interest" description="Disordered" evidence="1">
    <location>
        <begin position="157"/>
        <end position="232"/>
    </location>
</feature>
<dbReference type="Proteomes" id="UP001189429">
    <property type="component" value="Unassembled WGS sequence"/>
</dbReference>
<reference evidence="2" key="1">
    <citation type="submission" date="2023-10" db="EMBL/GenBank/DDBJ databases">
        <authorList>
            <person name="Chen Y."/>
            <person name="Shah S."/>
            <person name="Dougan E. K."/>
            <person name="Thang M."/>
            <person name="Chan C."/>
        </authorList>
    </citation>
    <scope>NUCLEOTIDE SEQUENCE [LARGE SCALE GENOMIC DNA]</scope>
</reference>
<feature type="compositionally biased region" description="Low complexity" evidence="1">
    <location>
        <begin position="162"/>
        <end position="203"/>
    </location>
</feature>
<gene>
    <name evidence="2" type="ORF">PCOR1329_LOCUS452</name>
</gene>
<protein>
    <submittedName>
        <fullName evidence="2">Uncharacterized protein</fullName>
    </submittedName>
</protein>
<feature type="region of interest" description="Disordered" evidence="1">
    <location>
        <begin position="607"/>
        <end position="648"/>
    </location>
</feature>
<feature type="non-terminal residue" evidence="2">
    <location>
        <position position="713"/>
    </location>
</feature>
<evidence type="ECO:0000313" key="3">
    <source>
        <dbReference type="Proteomes" id="UP001189429"/>
    </source>
</evidence>
<keyword evidence="3" id="KW-1185">Reference proteome</keyword>
<evidence type="ECO:0000256" key="1">
    <source>
        <dbReference type="SAM" id="MobiDB-lite"/>
    </source>
</evidence>
<accession>A0ABN9PB67</accession>
<feature type="non-terminal residue" evidence="2">
    <location>
        <position position="1"/>
    </location>
</feature>
<name>A0ABN9PB67_9DINO</name>
<evidence type="ECO:0000313" key="2">
    <source>
        <dbReference type="EMBL" id="CAK0788601.1"/>
    </source>
</evidence>
<dbReference type="EMBL" id="CAUYUJ010000092">
    <property type="protein sequence ID" value="CAK0788601.1"/>
    <property type="molecule type" value="Genomic_DNA"/>
</dbReference>
<organism evidence="2 3">
    <name type="scientific">Prorocentrum cordatum</name>
    <dbReference type="NCBI Taxonomy" id="2364126"/>
    <lineage>
        <taxon>Eukaryota</taxon>
        <taxon>Sar</taxon>
        <taxon>Alveolata</taxon>
        <taxon>Dinophyceae</taxon>
        <taxon>Prorocentrales</taxon>
        <taxon>Prorocentraceae</taxon>
        <taxon>Prorocentrum</taxon>
    </lineage>
</organism>
<sequence length="713" mass="75163">VEEMKAGLVVSGAERTKATRTLREWADKDPAFTWNDETVKTMVALKALGVASIRRELLDQVKTDYKRTATIGKEYACCYKSIMPLVPDAARPYLCEAKDLGDWPAGVCAESAWIFRPGCPKDGVLIDYFFVKAEMVATHRVPTGSASSGLRLADGGVGGGPAAAAGSGAAASAGPPASPAAAEGAHAAGGPPAPAAAAAADAPGEPPAPGEGERTGDARAPRELWRQDSAPERENVFRDIANHIKEFVQKRAFASPGTGAGSPRTILFWSLRFVDYVKCKAVPSGETFDSVLATYDKKLMNCVVRTLRDHVPDFATLLRFKPFLEQLSEIDVLPPTGKALLSLAQADLSSQDDVAVEVSIENAPKFFFSAAHQAFERAQFEKQYEAAKARGSASLADRLSEAKALLGKARGLPDGHGEGYVQELEFAVALFGCMPAAEKAKHILSDGAGWQRFDDWQMKEVLPDVRDCRPLLESPPDFQAMTVSAYTAAADAVLKHASLADDVPDAATRTMLVLTKQLRDASEGAPRAAEVVEAVIFAVAVAKFHLNAAAAEAPSMPSLDGLTSAEEVALATAWVKLKTVRKLVESSERGAALKSAVSGIEQRQQEALAKRAADEEAKRAAERASLPGAASAAPGAAPPPSAGAASEAAPAAGPAAAISVGDKVTLTGLTKLKKEYEPHECVVDKVSANGENITVLMLAGPHKDEKKAVKRQQ</sequence>
<comment type="caution">
    <text evidence="2">The sequence shown here is derived from an EMBL/GenBank/DDBJ whole genome shotgun (WGS) entry which is preliminary data.</text>
</comment>
<feature type="compositionally biased region" description="Basic and acidic residues" evidence="1">
    <location>
        <begin position="211"/>
        <end position="232"/>
    </location>
</feature>
<proteinExistence type="predicted"/>
<feature type="compositionally biased region" description="Low complexity" evidence="1">
    <location>
        <begin position="623"/>
        <end position="635"/>
    </location>
</feature>
<feature type="compositionally biased region" description="Basic and acidic residues" evidence="1">
    <location>
        <begin position="608"/>
        <end position="622"/>
    </location>
</feature>